<dbReference type="EMBL" id="FN653023">
    <property type="protein sequence ID" value="CBY18133.1"/>
    <property type="molecule type" value="Genomic_DNA"/>
</dbReference>
<evidence type="ECO:0000256" key="7">
    <source>
        <dbReference type="ARBA" id="ARBA00022892"/>
    </source>
</evidence>
<evidence type="ECO:0000313" key="12">
    <source>
        <dbReference type="EMBL" id="CBY18133.1"/>
    </source>
</evidence>
<feature type="compositionally biased region" description="Low complexity" evidence="10">
    <location>
        <begin position="704"/>
        <end position="714"/>
    </location>
</feature>
<keyword evidence="6" id="KW-0256">Endoplasmic reticulum</keyword>
<dbReference type="PROSITE" id="PS50082">
    <property type="entry name" value="WD_REPEATS_2"/>
    <property type="match status" value="1"/>
</dbReference>
<name>E4X3C9_OIKDI</name>
<feature type="compositionally biased region" description="Polar residues" evidence="10">
    <location>
        <begin position="773"/>
        <end position="787"/>
    </location>
</feature>
<evidence type="ECO:0000313" key="13">
    <source>
        <dbReference type="Proteomes" id="UP000001307"/>
    </source>
</evidence>
<proteinExistence type="inferred from homology"/>
<evidence type="ECO:0000256" key="1">
    <source>
        <dbReference type="ARBA" id="ARBA00004240"/>
    </source>
</evidence>
<keyword evidence="4 9" id="KW-0853">WD repeat</keyword>
<evidence type="ECO:0000259" key="11">
    <source>
        <dbReference type="Pfam" id="PF12931"/>
    </source>
</evidence>
<feature type="repeat" description="WD" evidence="9">
    <location>
        <begin position="1"/>
        <end position="42"/>
    </location>
</feature>
<feature type="region of interest" description="Disordered" evidence="10">
    <location>
        <begin position="668"/>
        <end position="855"/>
    </location>
</feature>
<dbReference type="InParanoid" id="E4X3C9"/>
<dbReference type="Gene3D" id="1.20.940.10">
    <property type="entry name" value="Functional domain of the splicing factor Prp18"/>
    <property type="match status" value="1"/>
</dbReference>
<gene>
    <name evidence="12" type="ORF">GSOID_T00017770001</name>
</gene>
<dbReference type="Pfam" id="PF12931">
    <property type="entry name" value="TPR_Sec16"/>
    <property type="match status" value="1"/>
</dbReference>
<feature type="domain" description="Sec16 Sec23-binding" evidence="11">
    <location>
        <begin position="445"/>
        <end position="573"/>
    </location>
</feature>
<keyword evidence="3" id="KW-0813">Transport</keyword>
<accession>E4X3C9</accession>
<evidence type="ECO:0000256" key="9">
    <source>
        <dbReference type="PROSITE-ProRule" id="PRU00221"/>
    </source>
</evidence>
<evidence type="ECO:0000256" key="10">
    <source>
        <dbReference type="SAM" id="MobiDB-lite"/>
    </source>
</evidence>
<organism evidence="12 13">
    <name type="scientific">Oikopleura dioica</name>
    <name type="common">Tunicate</name>
    <dbReference type="NCBI Taxonomy" id="34765"/>
    <lineage>
        <taxon>Eukaryota</taxon>
        <taxon>Metazoa</taxon>
        <taxon>Chordata</taxon>
        <taxon>Tunicata</taxon>
        <taxon>Appendicularia</taxon>
        <taxon>Copelata</taxon>
        <taxon>Oikopleuridae</taxon>
        <taxon>Oikopleura</taxon>
    </lineage>
</organism>
<dbReference type="OrthoDB" id="542917at2759"/>
<dbReference type="FunCoup" id="E4X3C9">
    <property type="interactions" value="909"/>
</dbReference>
<dbReference type="AlphaFoldDB" id="E4X3C9"/>
<dbReference type="GO" id="GO:0070971">
    <property type="term" value="C:endoplasmic reticulum exit site"/>
    <property type="evidence" value="ECO:0007669"/>
    <property type="project" value="TreeGrafter"/>
</dbReference>
<comment type="subcellular location">
    <subcellularLocation>
        <location evidence="1">Endoplasmic reticulum</location>
    </subcellularLocation>
</comment>
<evidence type="ECO:0000256" key="6">
    <source>
        <dbReference type="ARBA" id="ARBA00022824"/>
    </source>
</evidence>
<comment type="similarity">
    <text evidence="2">Belongs to the WD repeat SEC31 family.</text>
</comment>
<dbReference type="InterPro" id="IPR040251">
    <property type="entry name" value="SEC31-like"/>
</dbReference>
<dbReference type="Pfam" id="PF00400">
    <property type="entry name" value="WD40"/>
    <property type="match status" value="1"/>
</dbReference>
<dbReference type="InterPro" id="IPR019775">
    <property type="entry name" value="WD40_repeat_CS"/>
</dbReference>
<dbReference type="InterPro" id="IPR001680">
    <property type="entry name" value="WD40_rpt"/>
</dbReference>
<feature type="compositionally biased region" description="Low complexity" evidence="10">
    <location>
        <begin position="731"/>
        <end position="741"/>
    </location>
</feature>
<feature type="compositionally biased region" description="Low complexity" evidence="10">
    <location>
        <begin position="748"/>
        <end position="758"/>
    </location>
</feature>
<dbReference type="SMART" id="SM00320">
    <property type="entry name" value="WD40"/>
    <property type="match status" value="4"/>
</dbReference>
<keyword evidence="13" id="KW-1185">Reference proteome</keyword>
<dbReference type="InterPro" id="IPR015943">
    <property type="entry name" value="WD40/YVTN_repeat-like_dom_sf"/>
</dbReference>
<dbReference type="PANTHER" id="PTHR13923">
    <property type="entry name" value="SEC31-RELATED PROTEIN"/>
    <property type="match status" value="1"/>
</dbReference>
<dbReference type="GO" id="GO:0015031">
    <property type="term" value="P:protein transport"/>
    <property type="evidence" value="ECO:0007669"/>
    <property type="project" value="UniProtKB-KW"/>
</dbReference>
<dbReference type="Gene3D" id="1.25.40.1030">
    <property type="match status" value="1"/>
</dbReference>
<dbReference type="Gene3D" id="2.130.10.10">
    <property type="entry name" value="YVTN repeat-like/Quinoprotein amine dehydrogenase"/>
    <property type="match status" value="1"/>
</dbReference>
<protein>
    <recommendedName>
        <fullName evidence="11">Sec16 Sec23-binding domain-containing protein</fullName>
    </recommendedName>
</protein>
<reference evidence="12 13" key="1">
    <citation type="journal article" date="2010" name="Science">
        <title>Plasticity of animal genome architecture unmasked by rapid evolution of a pelagic tunicate.</title>
        <authorList>
            <person name="Denoeud F."/>
            <person name="Henriet S."/>
            <person name="Mungpakdee S."/>
            <person name="Aury J.M."/>
            <person name="Da Silva C."/>
            <person name="Brinkmann H."/>
            <person name="Mikhaleva J."/>
            <person name="Olsen L.C."/>
            <person name="Jubin C."/>
            <person name="Canestro C."/>
            <person name="Bouquet J.M."/>
            <person name="Danks G."/>
            <person name="Poulain J."/>
            <person name="Campsteijn C."/>
            <person name="Adamski M."/>
            <person name="Cross I."/>
            <person name="Yadetie F."/>
            <person name="Muffato M."/>
            <person name="Louis A."/>
            <person name="Butcher S."/>
            <person name="Tsagkogeorga G."/>
            <person name="Konrad A."/>
            <person name="Singh S."/>
            <person name="Jensen M.F."/>
            <person name="Cong E.H."/>
            <person name="Eikeseth-Otteraa H."/>
            <person name="Noel B."/>
            <person name="Anthouard V."/>
            <person name="Porcel B.M."/>
            <person name="Kachouri-Lafond R."/>
            <person name="Nishino A."/>
            <person name="Ugolini M."/>
            <person name="Chourrout P."/>
            <person name="Nishida H."/>
            <person name="Aasland R."/>
            <person name="Huzurbazar S."/>
            <person name="Westhof E."/>
            <person name="Delsuc F."/>
            <person name="Lehrach H."/>
            <person name="Reinhardt R."/>
            <person name="Weissenbach J."/>
            <person name="Roy S.W."/>
            <person name="Artiguenave F."/>
            <person name="Postlethwait J.H."/>
            <person name="Manak J.R."/>
            <person name="Thompson E.M."/>
            <person name="Jaillon O."/>
            <person name="Du Pasquier L."/>
            <person name="Boudinot P."/>
            <person name="Liberles D.A."/>
            <person name="Volff J.N."/>
            <person name="Philippe H."/>
            <person name="Lenhard B."/>
            <person name="Roest Crollius H."/>
            <person name="Wincker P."/>
            <person name="Chourrout D."/>
        </authorList>
    </citation>
    <scope>NUCLEOTIDE SEQUENCE [LARGE SCALE GENOMIC DNA]</scope>
</reference>
<keyword evidence="7" id="KW-0931">ER-Golgi transport</keyword>
<dbReference type="GO" id="GO:0007029">
    <property type="term" value="P:endoplasmic reticulum organization"/>
    <property type="evidence" value="ECO:0007669"/>
    <property type="project" value="TreeGrafter"/>
</dbReference>
<feature type="compositionally biased region" description="Polar residues" evidence="10">
    <location>
        <begin position="668"/>
        <end position="691"/>
    </location>
</feature>
<dbReference type="GO" id="GO:0030127">
    <property type="term" value="C:COPII vesicle coat"/>
    <property type="evidence" value="ECO:0007669"/>
    <property type="project" value="TreeGrafter"/>
</dbReference>
<evidence type="ECO:0000256" key="2">
    <source>
        <dbReference type="ARBA" id="ARBA00009358"/>
    </source>
</evidence>
<dbReference type="InterPro" id="IPR024298">
    <property type="entry name" value="Sec16_Sec23-bd"/>
</dbReference>
<dbReference type="PANTHER" id="PTHR13923:SF11">
    <property type="entry name" value="SECRETORY 31, ISOFORM D"/>
    <property type="match status" value="1"/>
</dbReference>
<dbReference type="GO" id="GO:0005198">
    <property type="term" value="F:structural molecule activity"/>
    <property type="evidence" value="ECO:0007669"/>
    <property type="project" value="TreeGrafter"/>
</dbReference>
<keyword evidence="8" id="KW-0653">Protein transport</keyword>
<dbReference type="PROSITE" id="PS50294">
    <property type="entry name" value="WD_REPEATS_REGION"/>
    <property type="match status" value="1"/>
</dbReference>
<evidence type="ECO:0000256" key="8">
    <source>
        <dbReference type="ARBA" id="ARBA00022927"/>
    </source>
</evidence>
<dbReference type="Proteomes" id="UP000001307">
    <property type="component" value="Unassembled WGS sequence"/>
</dbReference>
<evidence type="ECO:0000256" key="3">
    <source>
        <dbReference type="ARBA" id="ARBA00022448"/>
    </source>
</evidence>
<feature type="compositionally biased region" description="Basic and acidic residues" evidence="10">
    <location>
        <begin position="831"/>
        <end position="843"/>
    </location>
</feature>
<evidence type="ECO:0000256" key="5">
    <source>
        <dbReference type="ARBA" id="ARBA00022737"/>
    </source>
</evidence>
<dbReference type="InterPro" id="IPR036322">
    <property type="entry name" value="WD40_repeat_dom_sf"/>
</dbReference>
<dbReference type="SUPFAM" id="SSF50978">
    <property type="entry name" value="WD40 repeat-like"/>
    <property type="match status" value="1"/>
</dbReference>
<keyword evidence="5" id="KW-0677">Repeat</keyword>
<dbReference type="PROSITE" id="PS00678">
    <property type="entry name" value="WD_REPEATS_1"/>
    <property type="match status" value="1"/>
</dbReference>
<sequence length="1036" mass="111211">MKHTGAVSTLDWNHYQRNLLASGAQNSEIYIWDMNAPEKPMTPGAKIQPLSPVRHVRWNAKIQHILGSLIGLPSGTQAVIWDLRKNEPIIKITDRSSRLSASCMAWNPNNPTQFAVGSEDSERPVVQLWDVRQAQQPYQIIQGNQKGVTTMEWSREDPRLILTGAKDGRALIFNVSDGAVISEMPQQPGFVIASTFNRRHPDLVTVASAEGGAQVFDMMGQPSAPKLQSQKQTAALDDAFGAFDAAPAPVAPIEAPCPEPCSLPPAWFGRRVGAAFGFGGKLVSFGNGKNTLKLRQIITEPDVVEESKVLLQSLEADTKEYCAKKCEAAQDSKEKSVWKYIHARSDDDSRATFLSLLGVKKVFVNKLVIFQQSQEGFDIVDPVTSPVEQAPVDESDPFADISQANADIPATDASVCCHLYIGFNIFSGFYPAFNIPTDGSVDSQIAQALLVSNIDTAVKICMDNKRFSDALIIAKIGGPELLESTIQTYHKKNQSPIAGLLQTIYANNWQRIAQESDLKNWKEAVSSILTYVPDTELPSLLDVIASRLEASGKSEEAAAAYIMSGNVDKLVSCLKKFFYTGSAASELQLLVEKVLVLRQTQNATIGDESNSVLESYAMLLAAQGEFAAAMEFCGGASEQLSRLRNRILRTNTPPPQAQTQAAQNTGYNSYNQYQNQPAVPQPVSSIPTGPRTNMRRNKATRSHATPSATPAYTPAPEPTSHFAPTPSQPTPSFAPASSGFTPAPPAPSFSQPSFTPAPVSSPSQSGFAPPSGFNPTPATSFQPTNSAVMPPLNSPMMSQPSGGPPMGADISNIPTGPSPTKPPSTAGWNDPKNKPEYAKDVDSSMRLNKKKKAPTMTTLDSTNVFQPAPTPVGMGGMPGMSPMGMPTGMGAAPPMGGPAPVMPPMGGGQSSSAQQLGGMGSVAKAPLLEQYLPIQNAMDSLLDRCKQSPVMKPILKKKIDDAQKRLGMLYDKLRAGGCSQLVTDALLQISEAAQNHDYNRGLGVVQFIVQKANFSEVSSFLPGVKNLLTVASQLKV</sequence>
<dbReference type="GO" id="GO:0090110">
    <property type="term" value="P:COPII-coated vesicle cargo loading"/>
    <property type="evidence" value="ECO:0007669"/>
    <property type="project" value="TreeGrafter"/>
</dbReference>
<evidence type="ECO:0000256" key="4">
    <source>
        <dbReference type="ARBA" id="ARBA00022574"/>
    </source>
</evidence>